<keyword evidence="4" id="KW-0472">Membrane</keyword>
<dbReference type="PANTHER" id="PTHR13817:SF166">
    <property type="entry name" value="NEURONAL IGCAM-RELATED"/>
    <property type="match status" value="1"/>
</dbReference>
<dbReference type="PROSITE" id="PS50835">
    <property type="entry name" value="IG_LIKE"/>
    <property type="match status" value="2"/>
</dbReference>
<feature type="domain" description="Ig-like" evidence="5">
    <location>
        <begin position="70"/>
        <end position="167"/>
    </location>
</feature>
<reference evidence="7" key="1">
    <citation type="journal article" date="2023" name="Front. Mar. Sci.">
        <title>A new Merluccius polli reference genome to investigate the effects of global change in West African waters.</title>
        <authorList>
            <person name="Mateo J.L."/>
            <person name="Blanco-Fernandez C."/>
            <person name="Garcia-Vazquez E."/>
            <person name="Machado-Schiaffino G."/>
        </authorList>
    </citation>
    <scope>NUCLEOTIDE SEQUENCE</scope>
    <source>
        <strain evidence="7">C29</strain>
        <tissue evidence="7">Fin</tissue>
    </source>
</reference>
<dbReference type="EMBL" id="JAOPHQ010001714">
    <property type="protein sequence ID" value="KAK0149835.1"/>
    <property type="molecule type" value="Genomic_DNA"/>
</dbReference>
<dbReference type="CDD" id="cd00063">
    <property type="entry name" value="FN3"/>
    <property type="match status" value="2"/>
</dbReference>
<dbReference type="SMART" id="SM00409">
    <property type="entry name" value="IG"/>
    <property type="match status" value="2"/>
</dbReference>
<feature type="domain" description="Fibronectin type-III" evidence="6">
    <location>
        <begin position="260"/>
        <end position="357"/>
    </location>
</feature>
<sequence>MCSRPPHSHVCVCGLSVAALHPAAYTRRAYGRQGRSPRPTSSGSEDSIMKMSAMGLHLSQDDLNQLHFKPTMGSGLIELSEGREAKFNCSIDLPGHLEPNIVWLKNNMDLAANMQVVINELQTTNDGVTTLLSTVCISHVQRVDAGEYHCRLSLGNATLESPSVVIQVEGLPTFIRQPEDLSVRANTPFVLFCEAVGPPDPITIRWLRNGKPEGNLHSSPSNYTVPGVDKYTRFNCDAFNQKGVSTSREANVNIKVLPQPVSEVTVIERQSNKLILRWTPGHDGFSPLTRCQIRIKEVSRRRGEVMNTRLIDATVPPFQCEVPGLQALTEYNFSVSCSNDMGSSPGSPWIQDSTTEGVPSVYPRNVTLRLNETVLVVKWRPPPADKINGVLRGYDVIVRHGTQVRKIHSDSTTANVALMEFNTTYTVEVAACTETGRGMASPPVSLFVGENNWVLSPSSSPDTGGPDSVYAALGVVVGVSMLLLVLWVAICVHNGTFTALFGRLSGRGDKQQPIVQYKPQRSYNRSAVEITRHSVVTADIHGSSVDPNGECDHDNDGNDGDDDRYVVVISSSDPSSRSTATATSAGEDMALLPRGGLLRTTANGGMAADRAGVDHSSCDTTSLL</sequence>
<keyword evidence="7" id="KW-0808">Transferase</keyword>
<gene>
    <name evidence="7" type="primary">Mertk</name>
    <name evidence="7" type="ORF">N1851_009428</name>
</gene>
<dbReference type="SUPFAM" id="SSF49265">
    <property type="entry name" value="Fibronectin type III"/>
    <property type="match status" value="1"/>
</dbReference>
<dbReference type="Proteomes" id="UP001174136">
    <property type="component" value="Unassembled WGS sequence"/>
</dbReference>
<keyword evidence="1" id="KW-0677">Repeat</keyword>
<evidence type="ECO:0000256" key="4">
    <source>
        <dbReference type="SAM" id="Phobius"/>
    </source>
</evidence>
<keyword evidence="4" id="KW-0812">Transmembrane</keyword>
<keyword evidence="4" id="KW-1133">Transmembrane helix</keyword>
<evidence type="ECO:0000259" key="5">
    <source>
        <dbReference type="PROSITE" id="PS50835"/>
    </source>
</evidence>
<dbReference type="Gene3D" id="2.60.40.10">
    <property type="entry name" value="Immunoglobulins"/>
    <property type="match status" value="4"/>
</dbReference>
<feature type="domain" description="Ig-like" evidence="5">
    <location>
        <begin position="172"/>
        <end position="253"/>
    </location>
</feature>
<dbReference type="InterPro" id="IPR036116">
    <property type="entry name" value="FN3_sf"/>
</dbReference>
<evidence type="ECO:0000313" key="7">
    <source>
        <dbReference type="EMBL" id="KAK0149835.1"/>
    </source>
</evidence>
<name>A0AA47N163_MERPO</name>
<comment type="caution">
    <text evidence="7">The sequence shown here is derived from an EMBL/GenBank/DDBJ whole genome shotgun (WGS) entry which is preliminary data.</text>
</comment>
<keyword evidence="2" id="KW-0393">Immunoglobulin domain</keyword>
<protein>
    <submittedName>
        <fullName evidence="7">Tyrosine-protein kinase Mer</fullName>
    </submittedName>
</protein>
<dbReference type="GO" id="GO:0016301">
    <property type="term" value="F:kinase activity"/>
    <property type="evidence" value="ECO:0007669"/>
    <property type="project" value="UniProtKB-KW"/>
</dbReference>
<dbReference type="InterPro" id="IPR007110">
    <property type="entry name" value="Ig-like_dom"/>
</dbReference>
<dbReference type="Pfam" id="PF00041">
    <property type="entry name" value="fn3"/>
    <property type="match status" value="2"/>
</dbReference>
<dbReference type="PANTHER" id="PTHR13817">
    <property type="entry name" value="TITIN"/>
    <property type="match status" value="1"/>
</dbReference>
<accession>A0AA47N163</accession>
<evidence type="ECO:0000256" key="2">
    <source>
        <dbReference type="ARBA" id="ARBA00023319"/>
    </source>
</evidence>
<dbReference type="InterPro" id="IPR013783">
    <property type="entry name" value="Ig-like_fold"/>
</dbReference>
<proteinExistence type="predicted"/>
<dbReference type="InterPro" id="IPR036179">
    <property type="entry name" value="Ig-like_dom_sf"/>
</dbReference>
<dbReference type="Pfam" id="PF00047">
    <property type="entry name" value="ig"/>
    <property type="match status" value="1"/>
</dbReference>
<feature type="region of interest" description="Disordered" evidence="3">
    <location>
        <begin position="539"/>
        <end position="563"/>
    </location>
</feature>
<feature type="transmembrane region" description="Helical" evidence="4">
    <location>
        <begin position="469"/>
        <end position="492"/>
    </location>
</feature>
<feature type="domain" description="Fibronectin type-III" evidence="6">
    <location>
        <begin position="362"/>
        <end position="451"/>
    </location>
</feature>
<dbReference type="InterPro" id="IPR013151">
    <property type="entry name" value="Immunoglobulin_dom"/>
</dbReference>
<dbReference type="SMART" id="SM00060">
    <property type="entry name" value="FN3"/>
    <property type="match status" value="2"/>
</dbReference>
<dbReference type="AlphaFoldDB" id="A0AA47N163"/>
<organism evidence="7 8">
    <name type="scientific">Merluccius polli</name>
    <name type="common">Benguela hake</name>
    <name type="synonym">Merluccius cadenati</name>
    <dbReference type="NCBI Taxonomy" id="89951"/>
    <lineage>
        <taxon>Eukaryota</taxon>
        <taxon>Metazoa</taxon>
        <taxon>Chordata</taxon>
        <taxon>Craniata</taxon>
        <taxon>Vertebrata</taxon>
        <taxon>Euteleostomi</taxon>
        <taxon>Actinopterygii</taxon>
        <taxon>Neopterygii</taxon>
        <taxon>Teleostei</taxon>
        <taxon>Neoteleostei</taxon>
        <taxon>Acanthomorphata</taxon>
        <taxon>Zeiogadaria</taxon>
        <taxon>Gadariae</taxon>
        <taxon>Gadiformes</taxon>
        <taxon>Gadoidei</taxon>
        <taxon>Merlucciidae</taxon>
        <taxon>Merluccius</taxon>
    </lineage>
</organism>
<dbReference type="InterPro" id="IPR003961">
    <property type="entry name" value="FN3_dom"/>
</dbReference>
<dbReference type="InterPro" id="IPR050964">
    <property type="entry name" value="Striated_Muscle_Regulatory"/>
</dbReference>
<dbReference type="InterPro" id="IPR003599">
    <property type="entry name" value="Ig_sub"/>
</dbReference>
<keyword evidence="7" id="KW-0418">Kinase</keyword>
<dbReference type="PROSITE" id="PS50853">
    <property type="entry name" value="FN3"/>
    <property type="match status" value="2"/>
</dbReference>
<evidence type="ECO:0000256" key="3">
    <source>
        <dbReference type="SAM" id="MobiDB-lite"/>
    </source>
</evidence>
<evidence type="ECO:0000256" key="1">
    <source>
        <dbReference type="ARBA" id="ARBA00022737"/>
    </source>
</evidence>
<dbReference type="SUPFAM" id="SSF48726">
    <property type="entry name" value="Immunoglobulin"/>
    <property type="match status" value="2"/>
</dbReference>
<keyword evidence="8" id="KW-1185">Reference proteome</keyword>
<evidence type="ECO:0000259" key="6">
    <source>
        <dbReference type="PROSITE" id="PS50853"/>
    </source>
</evidence>
<dbReference type="FunFam" id="2.60.40.10:FF:000028">
    <property type="entry name" value="Neuronal cell adhesion molecule"/>
    <property type="match status" value="1"/>
</dbReference>
<dbReference type="FunFam" id="2.60.40.10:FF:000296">
    <property type="entry name" value="Tyrosine-protein kinase receptor TYRO3"/>
    <property type="match status" value="1"/>
</dbReference>
<evidence type="ECO:0000313" key="8">
    <source>
        <dbReference type="Proteomes" id="UP001174136"/>
    </source>
</evidence>